<comment type="caution">
    <text evidence="2">The sequence shown here is derived from an EMBL/GenBank/DDBJ whole genome shotgun (WGS) entry which is preliminary data.</text>
</comment>
<gene>
    <name evidence="2" type="ORF">EEDITHA_LOCUS19558</name>
</gene>
<evidence type="ECO:0000313" key="2">
    <source>
        <dbReference type="EMBL" id="CAH2105276.1"/>
    </source>
</evidence>
<dbReference type="SUPFAM" id="SSF56672">
    <property type="entry name" value="DNA/RNA polymerases"/>
    <property type="match status" value="1"/>
</dbReference>
<accession>A0AAU9V4Z7</accession>
<evidence type="ECO:0000313" key="3">
    <source>
        <dbReference type="Proteomes" id="UP001153954"/>
    </source>
</evidence>
<dbReference type="Pfam" id="PF00078">
    <property type="entry name" value="RVT_1"/>
    <property type="match status" value="1"/>
</dbReference>
<organism evidence="2 3">
    <name type="scientific">Euphydryas editha</name>
    <name type="common">Edith's checkerspot</name>
    <dbReference type="NCBI Taxonomy" id="104508"/>
    <lineage>
        <taxon>Eukaryota</taxon>
        <taxon>Metazoa</taxon>
        <taxon>Ecdysozoa</taxon>
        <taxon>Arthropoda</taxon>
        <taxon>Hexapoda</taxon>
        <taxon>Insecta</taxon>
        <taxon>Pterygota</taxon>
        <taxon>Neoptera</taxon>
        <taxon>Endopterygota</taxon>
        <taxon>Lepidoptera</taxon>
        <taxon>Glossata</taxon>
        <taxon>Ditrysia</taxon>
        <taxon>Papilionoidea</taxon>
        <taxon>Nymphalidae</taxon>
        <taxon>Nymphalinae</taxon>
        <taxon>Euphydryas</taxon>
    </lineage>
</organism>
<keyword evidence="3" id="KW-1185">Reference proteome</keyword>
<proteinExistence type="predicted"/>
<dbReference type="GO" id="GO:0071897">
    <property type="term" value="P:DNA biosynthetic process"/>
    <property type="evidence" value="ECO:0007669"/>
    <property type="project" value="UniProtKB-ARBA"/>
</dbReference>
<dbReference type="Gene3D" id="3.30.70.270">
    <property type="match status" value="1"/>
</dbReference>
<feature type="domain" description="Reverse transcriptase" evidence="1">
    <location>
        <begin position="1"/>
        <end position="163"/>
    </location>
</feature>
<dbReference type="AlphaFoldDB" id="A0AAU9V4Z7"/>
<evidence type="ECO:0000259" key="1">
    <source>
        <dbReference type="PROSITE" id="PS50878"/>
    </source>
</evidence>
<dbReference type="PANTHER" id="PTHR47027">
    <property type="entry name" value="REVERSE TRANSCRIPTASE DOMAIN-CONTAINING PROTEIN"/>
    <property type="match status" value="1"/>
</dbReference>
<dbReference type="InterPro" id="IPR000477">
    <property type="entry name" value="RT_dom"/>
</dbReference>
<sequence length="340" mass="40368">MYFLSQYMNCFWEALSEQGVEKEYIQVIKNIYKNSVSKVKLESTGPDFNINRGVRQGDPLSPKLFIAVLESIINKLDWNKYGLYIKGEYLSHLRFADDLVLLSETSENLERMIQSLHEASRQVGLKINLTKTNTMTNSYKRTISLEHKPLQYVEQYIYLGKQITLDSNSNELEVERRTRITWNKFWCYKEVMKSNMPTDMKRKMMNTCILPCLTYACQTWKFTNNIKNKIITCQRGMERSMLNIRKTHRIRHTKIRNITQTIDALHHAQRLKFKWAGHVARLKDKRWTSKVATWDGPQGKRRVGRPYMRWEDDIKKIAGPDWIHIAKDREKWKSLEEAFT</sequence>
<dbReference type="EMBL" id="CAKOGL010000028">
    <property type="protein sequence ID" value="CAH2105276.1"/>
    <property type="molecule type" value="Genomic_DNA"/>
</dbReference>
<name>A0AAU9V4Z7_EUPED</name>
<dbReference type="Proteomes" id="UP001153954">
    <property type="component" value="Unassembled WGS sequence"/>
</dbReference>
<dbReference type="InterPro" id="IPR043502">
    <property type="entry name" value="DNA/RNA_pol_sf"/>
</dbReference>
<reference evidence="2" key="1">
    <citation type="submission" date="2022-03" db="EMBL/GenBank/DDBJ databases">
        <authorList>
            <person name="Tunstrom K."/>
        </authorList>
    </citation>
    <scope>NUCLEOTIDE SEQUENCE</scope>
</reference>
<dbReference type="PANTHER" id="PTHR47027:SF20">
    <property type="entry name" value="REVERSE TRANSCRIPTASE-LIKE PROTEIN WITH RNA-DIRECTED DNA POLYMERASE DOMAIN"/>
    <property type="match status" value="1"/>
</dbReference>
<dbReference type="PROSITE" id="PS50878">
    <property type="entry name" value="RT_POL"/>
    <property type="match status" value="1"/>
</dbReference>
<dbReference type="InterPro" id="IPR043128">
    <property type="entry name" value="Rev_trsase/Diguanyl_cyclase"/>
</dbReference>
<protein>
    <recommendedName>
        <fullName evidence="1">Reverse transcriptase domain-containing protein</fullName>
    </recommendedName>
</protein>